<gene>
    <name evidence="6" type="ORF">CSSPTR1EN2_LOCUS12047</name>
</gene>
<dbReference type="InterPro" id="IPR004294">
    <property type="entry name" value="Carotenoid_Oase"/>
</dbReference>
<keyword evidence="3" id="KW-0479">Metal-binding</keyword>
<comment type="similarity">
    <text evidence="2">Belongs to the carotenoid oxygenase family.</text>
</comment>
<protein>
    <submittedName>
        <fullName evidence="6">Uncharacterized protein</fullName>
    </submittedName>
</protein>
<evidence type="ECO:0000256" key="2">
    <source>
        <dbReference type="ARBA" id="ARBA00006787"/>
    </source>
</evidence>
<proteinExistence type="inferred from homology"/>
<evidence type="ECO:0000256" key="4">
    <source>
        <dbReference type="ARBA" id="ARBA00022964"/>
    </source>
</evidence>
<keyword evidence="4" id="KW-0560">Oxidoreductase</keyword>
<name>A0ABP0UAB7_9BRYO</name>
<sequence>MSVKPPPPPPPQCCQQYYICIFRVVRELQLTSFDDSNSARREAAATTKREVRAQIAEVAPRRSASSVAGGNLIKAVSNTAETLLATWKEAGRSTTVSPLINPSSPEMFTVGNFAPVDRECPPDENVEIESGTIPSCLNGGVYLRNGGNPHHEPGFGYHYFDGDGMLHNVKFRDGKATYCCRYIRTNRFIQEEKAGKSLFPKMMGEIHGFVGLARLALFALRAMLGLLDPFGGIGTANAGLEFFNGKLLAMSEDDQPYAVHITDDGDLRTIGRYNFNGALKAINMTAHPKIDPKTGEMFSYTVNFVQAPYLTLFKVSADGEKRANVNITLPEASLIHDFAITSKYIVIPDTQIVLRIQEMFNGKSPVCIDDKKIPRFGVLPRNATTEERIKWFDLPDSTCIHYVNAWEEGDEIVVVGSTISPIQFTFHQQEKLELRLARFHLNLKTGTAYKQEVASNANFHGGQFNQMYKCKKTRYVYGVLSGPFPKYGGIAKFDLEASQNNDVTQQAVVGLHKFPANCFCSEPYFVPRSTDPSNLEDDGYLLTYYHNETANVSKLLVLDARSPTLEIVTSLKLPHRVPYGFHGLFVTNEQLSNQKPSLV</sequence>
<evidence type="ECO:0000256" key="3">
    <source>
        <dbReference type="ARBA" id="ARBA00022723"/>
    </source>
</evidence>
<keyword evidence="5" id="KW-0408">Iron</keyword>
<dbReference type="PANTHER" id="PTHR10543">
    <property type="entry name" value="BETA-CAROTENE DIOXYGENASE"/>
    <property type="match status" value="1"/>
</dbReference>
<dbReference type="PANTHER" id="PTHR10543:SF97">
    <property type="entry name" value="9-CIS-EPOXYCAROTENOID DIOXYGENASE NCED4, CHLOROPLASTIC"/>
    <property type="match status" value="1"/>
</dbReference>
<keyword evidence="7" id="KW-1185">Reference proteome</keyword>
<dbReference type="EMBL" id="OZ019894">
    <property type="protein sequence ID" value="CAK9214069.1"/>
    <property type="molecule type" value="Genomic_DNA"/>
</dbReference>
<organism evidence="6 7">
    <name type="scientific">Sphagnum troendelagicum</name>
    <dbReference type="NCBI Taxonomy" id="128251"/>
    <lineage>
        <taxon>Eukaryota</taxon>
        <taxon>Viridiplantae</taxon>
        <taxon>Streptophyta</taxon>
        <taxon>Embryophyta</taxon>
        <taxon>Bryophyta</taxon>
        <taxon>Sphagnophytina</taxon>
        <taxon>Sphagnopsida</taxon>
        <taxon>Sphagnales</taxon>
        <taxon>Sphagnaceae</taxon>
        <taxon>Sphagnum</taxon>
    </lineage>
</organism>
<dbReference type="Pfam" id="PF03055">
    <property type="entry name" value="RPE65"/>
    <property type="match status" value="1"/>
</dbReference>
<evidence type="ECO:0000256" key="1">
    <source>
        <dbReference type="ARBA" id="ARBA00001954"/>
    </source>
</evidence>
<evidence type="ECO:0000313" key="6">
    <source>
        <dbReference type="EMBL" id="CAK9214069.1"/>
    </source>
</evidence>
<dbReference type="Proteomes" id="UP001497512">
    <property type="component" value="Chromosome 2"/>
</dbReference>
<comment type="cofactor">
    <cofactor evidence="1">
        <name>Fe(2+)</name>
        <dbReference type="ChEBI" id="CHEBI:29033"/>
    </cofactor>
</comment>
<keyword evidence="4" id="KW-0223">Dioxygenase</keyword>
<accession>A0ABP0UAB7</accession>
<evidence type="ECO:0000256" key="5">
    <source>
        <dbReference type="ARBA" id="ARBA00023004"/>
    </source>
</evidence>
<evidence type="ECO:0000313" key="7">
    <source>
        <dbReference type="Proteomes" id="UP001497512"/>
    </source>
</evidence>
<reference evidence="6" key="1">
    <citation type="submission" date="2024-02" db="EMBL/GenBank/DDBJ databases">
        <authorList>
            <consortium name="ELIXIR-Norway"/>
            <consortium name="Elixir Norway"/>
        </authorList>
    </citation>
    <scope>NUCLEOTIDE SEQUENCE</scope>
</reference>